<evidence type="ECO:0000313" key="16">
    <source>
        <dbReference type="EMBL" id="KAK0615756.1"/>
    </source>
</evidence>
<dbReference type="PANTHER" id="PTHR13890">
    <property type="entry name" value="RNA SPLICING PROTEIN MRS2, MITOCHONDRIAL"/>
    <property type="match status" value="1"/>
</dbReference>
<dbReference type="AlphaFoldDB" id="A0AA40BVZ1"/>
<feature type="transmembrane region" description="Helical" evidence="14">
    <location>
        <begin position="476"/>
        <end position="497"/>
    </location>
</feature>
<keyword evidence="5 14" id="KW-0999">Mitochondrion inner membrane</keyword>
<dbReference type="GO" id="GO:0015095">
    <property type="term" value="F:magnesium ion transmembrane transporter activity"/>
    <property type="evidence" value="ECO:0007669"/>
    <property type="project" value="UniProtKB-ARBA"/>
</dbReference>
<protein>
    <recommendedName>
        <fullName evidence="14">Magnesium transporter</fullName>
    </recommendedName>
</protein>
<keyword evidence="8 14" id="KW-1133">Transmembrane helix</keyword>
<feature type="region of interest" description="Disordered" evidence="15">
    <location>
        <begin position="49"/>
        <end position="78"/>
    </location>
</feature>
<gene>
    <name evidence="16" type="ORF">B0T17DRAFT_539097</name>
</gene>
<keyword evidence="17" id="KW-1185">Reference proteome</keyword>
<feature type="transmembrane region" description="Helical" evidence="14">
    <location>
        <begin position="446"/>
        <end position="464"/>
    </location>
</feature>
<dbReference type="Gene3D" id="2.40.128.330">
    <property type="match status" value="1"/>
</dbReference>
<evidence type="ECO:0000256" key="9">
    <source>
        <dbReference type="ARBA" id="ARBA00023065"/>
    </source>
</evidence>
<dbReference type="Gene3D" id="1.20.58.340">
    <property type="entry name" value="Magnesium transport protein CorA, transmembrane region"/>
    <property type="match status" value="1"/>
</dbReference>
<evidence type="ECO:0000256" key="7">
    <source>
        <dbReference type="ARBA" id="ARBA00022946"/>
    </source>
</evidence>
<dbReference type="SUPFAM" id="SSF144083">
    <property type="entry name" value="Magnesium transport protein CorA, transmembrane region"/>
    <property type="match status" value="1"/>
</dbReference>
<keyword evidence="9 14" id="KW-0406">Ion transport</keyword>
<dbReference type="FunFam" id="1.20.58.340:FF:000005">
    <property type="entry name" value="Inner membrane magnesium transporter MRS2"/>
    <property type="match status" value="1"/>
</dbReference>
<evidence type="ECO:0000256" key="14">
    <source>
        <dbReference type="RuleBase" id="RU366042"/>
    </source>
</evidence>
<sequence>MPPALKPAAPSQSLLRFLRAQSEGLCVALGPRCSKATAATALQRRNVCTAGGSGSSSSSSSNSKSKLPAPARPVGAAAVTRHDATLQAAVWDLDAVLPKSIRKQRPAASARAVLGLLPPFRTAGTTSRYSSSDQSPCEHRPRWREWLFGPGEKKGRQELNEDDLRLELQEQSGSIFPRRSLTAKAALDPRLRCTEVDGTGEVIMVDGELKKSELIAKYGLLPRDLRKIDSSNLPHILVRPAAIVLNLLHLKVLIKHDRVLLFDVFGSRTSYPQSSFMYDLQGKLQQKQAPGANSLPYEFRALEAVLMSVTTELEADFEAVRDPVIRILSELEDDIDRENLRILLVLSKRVSTFEQKAKLVRDAIEELLEADDDLAAMYLTEKTHDLFRGEDDHTEVELLLESYNKICDEVVQEASNLVSSIRNTEEIIRAILDANRNSLMLLDLKFSVGTLGLAMGTFLAGLYGMNLNNFIEDTNWGFSAVTGLSTIFSLFVCWYGLVKLRKVQRVKIGGNDMRNRSQWFHDDSTDVLLDASNRERLRRINMLKSTKQQRPKKWLF</sequence>
<comment type="subcellular location">
    <subcellularLocation>
        <location evidence="1 14">Mitochondrion inner membrane</location>
        <topology evidence="1 14">Multi-pass membrane protein</topology>
    </subcellularLocation>
</comment>
<evidence type="ECO:0000256" key="4">
    <source>
        <dbReference type="ARBA" id="ARBA00022692"/>
    </source>
</evidence>
<evidence type="ECO:0000256" key="15">
    <source>
        <dbReference type="SAM" id="MobiDB-lite"/>
    </source>
</evidence>
<evidence type="ECO:0000256" key="10">
    <source>
        <dbReference type="ARBA" id="ARBA00023128"/>
    </source>
</evidence>
<comment type="similarity">
    <text evidence="2 14">Belongs to the CorA metal ion transporter (MIT) (TC 1.A.35) family.</text>
</comment>
<dbReference type="InterPro" id="IPR039204">
    <property type="entry name" value="MRS2-like"/>
</dbReference>
<reference evidence="16" key="1">
    <citation type="submission" date="2023-06" db="EMBL/GenBank/DDBJ databases">
        <title>Genome-scale phylogeny and comparative genomics of the fungal order Sordariales.</title>
        <authorList>
            <consortium name="Lawrence Berkeley National Laboratory"/>
            <person name="Hensen N."/>
            <person name="Bonometti L."/>
            <person name="Westerberg I."/>
            <person name="Brannstrom I.O."/>
            <person name="Guillou S."/>
            <person name="Cros-Aarteil S."/>
            <person name="Calhoun S."/>
            <person name="Haridas S."/>
            <person name="Kuo A."/>
            <person name="Mondo S."/>
            <person name="Pangilinan J."/>
            <person name="Riley R."/>
            <person name="LaButti K."/>
            <person name="Andreopoulos B."/>
            <person name="Lipzen A."/>
            <person name="Chen C."/>
            <person name="Yanf M."/>
            <person name="Daum C."/>
            <person name="Ng V."/>
            <person name="Clum A."/>
            <person name="Steindorff A."/>
            <person name="Ohm R."/>
            <person name="Martin F."/>
            <person name="Silar P."/>
            <person name="Natvig D."/>
            <person name="Lalanne C."/>
            <person name="Gautier V."/>
            <person name="Ament-velasquez S.L."/>
            <person name="Kruys A."/>
            <person name="Hutchinson M.I."/>
            <person name="Powell A.J."/>
            <person name="Barry K."/>
            <person name="Miller A.N."/>
            <person name="Grigoriev I.V."/>
            <person name="Debuchy R."/>
            <person name="Gladieux P."/>
            <person name="Thoren M.H."/>
            <person name="Johannesson H."/>
        </authorList>
    </citation>
    <scope>NUCLEOTIDE SEQUENCE</scope>
    <source>
        <strain evidence="16">SMH3391-2</strain>
    </source>
</reference>
<dbReference type="CDD" id="cd12823">
    <property type="entry name" value="Mrs2_Mfm1p-like"/>
    <property type="match status" value="1"/>
</dbReference>
<evidence type="ECO:0000256" key="1">
    <source>
        <dbReference type="ARBA" id="ARBA00004448"/>
    </source>
</evidence>
<comment type="caution">
    <text evidence="16">The sequence shown here is derived from an EMBL/GenBank/DDBJ whole genome shotgun (WGS) entry which is preliminary data.</text>
</comment>
<evidence type="ECO:0000256" key="11">
    <source>
        <dbReference type="ARBA" id="ARBA00023136"/>
    </source>
</evidence>
<organism evidence="16 17">
    <name type="scientific">Bombardia bombarda</name>
    <dbReference type="NCBI Taxonomy" id="252184"/>
    <lineage>
        <taxon>Eukaryota</taxon>
        <taxon>Fungi</taxon>
        <taxon>Dikarya</taxon>
        <taxon>Ascomycota</taxon>
        <taxon>Pezizomycotina</taxon>
        <taxon>Sordariomycetes</taxon>
        <taxon>Sordariomycetidae</taxon>
        <taxon>Sordariales</taxon>
        <taxon>Lasiosphaeriaceae</taxon>
        <taxon>Bombardia</taxon>
    </lineage>
</organism>
<comment type="function">
    <text evidence="12">High-conductance magnesium-selective channel that mediates the influx of magnesium into the mitochondrial matrix. Essential for the splicing of mRNA group II introns in mitochondria by affecting mitochondrial magnesium concentrations, which are critical for group II intron splicing. It also suppresses a variety of mitochondrial intron mutations and its absence may disturb the assembly of mitochondrial membrane complexes.</text>
</comment>
<evidence type="ECO:0000256" key="8">
    <source>
        <dbReference type="ARBA" id="ARBA00022989"/>
    </source>
</evidence>
<keyword evidence="3 14" id="KW-0813">Transport</keyword>
<dbReference type="Pfam" id="PF22099">
    <property type="entry name" value="MRS2-like"/>
    <property type="match status" value="1"/>
</dbReference>
<keyword evidence="6 14" id="KW-0460">Magnesium</keyword>
<dbReference type="GO" id="GO:0045016">
    <property type="term" value="P:mitochondrial magnesium ion transmembrane transport"/>
    <property type="evidence" value="ECO:0007669"/>
    <property type="project" value="UniProtKB-ARBA"/>
</dbReference>
<keyword evidence="10" id="KW-0496">Mitochondrion</keyword>
<evidence type="ECO:0000256" key="2">
    <source>
        <dbReference type="ARBA" id="ARBA00009765"/>
    </source>
</evidence>
<evidence type="ECO:0000256" key="12">
    <source>
        <dbReference type="ARBA" id="ARBA00046105"/>
    </source>
</evidence>
<evidence type="ECO:0000256" key="13">
    <source>
        <dbReference type="ARBA" id="ARBA00046701"/>
    </source>
</evidence>
<dbReference type="Proteomes" id="UP001174934">
    <property type="component" value="Unassembled WGS sequence"/>
</dbReference>
<feature type="compositionally biased region" description="Low complexity" evidence="15">
    <location>
        <begin position="55"/>
        <end position="78"/>
    </location>
</feature>
<dbReference type="PANTHER" id="PTHR13890:SF0">
    <property type="entry name" value="MAGNESIUM TRANSPORTER MRS2 HOMOLOG, MITOCHONDRIAL"/>
    <property type="match status" value="1"/>
</dbReference>
<dbReference type="EMBL" id="JAULSR010000006">
    <property type="protein sequence ID" value="KAK0615756.1"/>
    <property type="molecule type" value="Genomic_DNA"/>
</dbReference>
<evidence type="ECO:0000313" key="17">
    <source>
        <dbReference type="Proteomes" id="UP001174934"/>
    </source>
</evidence>
<dbReference type="FunFam" id="2.40.128.330:FF:000002">
    <property type="entry name" value="Inner membrane magnesium transporter mrs2"/>
    <property type="match status" value="1"/>
</dbReference>
<keyword evidence="11 14" id="KW-0472">Membrane</keyword>
<keyword evidence="7" id="KW-0809">Transit peptide</keyword>
<keyword evidence="4 14" id="KW-0812">Transmembrane</keyword>
<evidence type="ECO:0000256" key="3">
    <source>
        <dbReference type="ARBA" id="ARBA00022448"/>
    </source>
</evidence>
<dbReference type="GO" id="GO:0005743">
    <property type="term" value="C:mitochondrial inner membrane"/>
    <property type="evidence" value="ECO:0007669"/>
    <property type="project" value="UniProtKB-SubCell"/>
</dbReference>
<proteinExistence type="inferred from homology"/>
<comment type="subunit">
    <text evidence="13">Homopentamer. Forms homooligomers. Interacts with MFM1.</text>
</comment>
<dbReference type="InterPro" id="IPR045863">
    <property type="entry name" value="CorA_TM1_TM2"/>
</dbReference>
<evidence type="ECO:0000256" key="6">
    <source>
        <dbReference type="ARBA" id="ARBA00022842"/>
    </source>
</evidence>
<name>A0AA40BVZ1_9PEZI</name>
<evidence type="ECO:0000256" key="5">
    <source>
        <dbReference type="ARBA" id="ARBA00022792"/>
    </source>
</evidence>
<accession>A0AA40BVZ1</accession>